<evidence type="ECO:0000256" key="5">
    <source>
        <dbReference type="HAMAP-Rule" id="MF_02126"/>
    </source>
</evidence>
<dbReference type="KEGG" id="vpy:HZI73_06270"/>
<dbReference type="InterPro" id="IPR019874">
    <property type="entry name" value="RF_methyltr_PrmC"/>
</dbReference>
<dbReference type="Proteomes" id="UP000683246">
    <property type="component" value="Chromosome"/>
</dbReference>
<keyword evidence="1 5" id="KW-0489">Methyltransferase</keyword>
<dbReference type="InterPro" id="IPR004556">
    <property type="entry name" value="HemK-like"/>
</dbReference>
<dbReference type="PANTHER" id="PTHR18895:SF74">
    <property type="entry name" value="MTRF1L RELEASE FACTOR GLUTAMINE METHYLTRANSFERASE"/>
    <property type="match status" value="1"/>
</dbReference>
<feature type="binding site" evidence="5">
    <location>
        <position position="190"/>
    </location>
    <ligand>
        <name>S-adenosyl-L-methionine</name>
        <dbReference type="ChEBI" id="CHEBI:59789"/>
    </ligand>
</feature>
<gene>
    <name evidence="5 8" type="primary">prmC</name>
    <name evidence="8" type="ORF">HZI73_06270</name>
</gene>
<feature type="binding site" evidence="5">
    <location>
        <begin position="190"/>
        <end position="193"/>
    </location>
    <ligand>
        <name>substrate</name>
    </ligand>
</feature>
<dbReference type="InterPro" id="IPR050320">
    <property type="entry name" value="N5-glutamine_MTase"/>
</dbReference>
<dbReference type="EMBL" id="CP058649">
    <property type="protein sequence ID" value="QUI21931.1"/>
    <property type="molecule type" value="Genomic_DNA"/>
</dbReference>
<organism evidence="8 9">
    <name type="scientific">Vallitalea pronyensis</name>
    <dbReference type="NCBI Taxonomy" id="1348613"/>
    <lineage>
        <taxon>Bacteria</taxon>
        <taxon>Bacillati</taxon>
        <taxon>Bacillota</taxon>
        <taxon>Clostridia</taxon>
        <taxon>Lachnospirales</taxon>
        <taxon>Vallitaleaceae</taxon>
        <taxon>Vallitalea</taxon>
    </lineage>
</organism>
<dbReference type="GO" id="GO:0032259">
    <property type="term" value="P:methylation"/>
    <property type="evidence" value="ECO:0007669"/>
    <property type="project" value="UniProtKB-KW"/>
</dbReference>
<evidence type="ECO:0000256" key="4">
    <source>
        <dbReference type="ARBA" id="ARBA00048391"/>
    </source>
</evidence>
<dbReference type="InterPro" id="IPR007848">
    <property type="entry name" value="Small_mtfrase_dom"/>
</dbReference>
<name>A0A8J8MI84_9FIRM</name>
<dbReference type="NCBIfam" id="TIGR00536">
    <property type="entry name" value="hemK_fam"/>
    <property type="match status" value="1"/>
</dbReference>
<evidence type="ECO:0000313" key="8">
    <source>
        <dbReference type="EMBL" id="QUI21931.1"/>
    </source>
</evidence>
<accession>A0A8J8MI84</accession>
<feature type="domain" description="Release factor glutamine methyltransferase N-terminal" evidence="7">
    <location>
        <begin position="9"/>
        <end position="77"/>
    </location>
</feature>
<dbReference type="InterPro" id="IPR040758">
    <property type="entry name" value="PrmC_N"/>
</dbReference>
<dbReference type="SUPFAM" id="SSF53335">
    <property type="entry name" value="S-adenosyl-L-methionine-dependent methyltransferases"/>
    <property type="match status" value="1"/>
</dbReference>
<feature type="domain" description="Methyltransferase small" evidence="6">
    <location>
        <begin position="107"/>
        <end position="198"/>
    </location>
</feature>
<dbReference type="Pfam" id="PF05175">
    <property type="entry name" value="MTS"/>
    <property type="match status" value="1"/>
</dbReference>
<dbReference type="InterPro" id="IPR002052">
    <property type="entry name" value="DNA_methylase_N6_adenine_CS"/>
</dbReference>
<dbReference type="HAMAP" id="MF_02126">
    <property type="entry name" value="RF_methyltr_PrmC"/>
    <property type="match status" value="1"/>
</dbReference>
<evidence type="ECO:0000256" key="1">
    <source>
        <dbReference type="ARBA" id="ARBA00022603"/>
    </source>
</evidence>
<protein>
    <recommendedName>
        <fullName evidence="5">Release factor glutamine methyltransferase</fullName>
        <shortName evidence="5">RF MTase</shortName>
        <ecNumber evidence="5">2.1.1.297</ecNumber>
    </recommendedName>
    <alternativeName>
        <fullName evidence="5">N5-glutamine methyltransferase PrmC</fullName>
    </alternativeName>
    <alternativeName>
        <fullName evidence="5">Protein-(glutamine-N5) MTase PrmC</fullName>
    </alternativeName>
    <alternativeName>
        <fullName evidence="5">Protein-glutamine N-methyltransferase PrmC</fullName>
    </alternativeName>
</protein>
<dbReference type="EC" id="2.1.1.297" evidence="5"/>
<reference evidence="8" key="1">
    <citation type="submission" date="2020-07" db="EMBL/GenBank/DDBJ databases">
        <title>Vallitalea pronyensis genome.</title>
        <authorList>
            <person name="Postec A."/>
        </authorList>
    </citation>
    <scope>NUCLEOTIDE SEQUENCE</scope>
    <source>
        <strain evidence="8">FatNI3</strain>
    </source>
</reference>
<comment type="function">
    <text evidence="5">Methylates the class 1 translation termination release factors RF1/PrfA and RF2/PrfB on the glutamine residue of the universally conserved GGQ motif.</text>
</comment>
<dbReference type="PANTHER" id="PTHR18895">
    <property type="entry name" value="HEMK METHYLTRANSFERASE"/>
    <property type="match status" value="1"/>
</dbReference>
<dbReference type="Gene3D" id="3.40.50.150">
    <property type="entry name" value="Vaccinia Virus protein VP39"/>
    <property type="match status" value="1"/>
</dbReference>
<dbReference type="AlphaFoldDB" id="A0A8J8MI84"/>
<dbReference type="PROSITE" id="PS00092">
    <property type="entry name" value="N6_MTASE"/>
    <property type="match status" value="1"/>
</dbReference>
<feature type="binding site" evidence="5">
    <location>
        <position position="145"/>
    </location>
    <ligand>
        <name>S-adenosyl-L-methionine</name>
        <dbReference type="ChEBI" id="CHEBI:59789"/>
    </ligand>
</feature>
<dbReference type="Pfam" id="PF17827">
    <property type="entry name" value="PrmC_N"/>
    <property type="match status" value="1"/>
</dbReference>
<dbReference type="Gene3D" id="1.10.8.10">
    <property type="entry name" value="DNA helicase RuvA subunit, C-terminal domain"/>
    <property type="match status" value="1"/>
</dbReference>
<dbReference type="RefSeq" id="WP_212697402.1">
    <property type="nucleotide sequence ID" value="NZ_CP058649.1"/>
</dbReference>
<comment type="similarity">
    <text evidence="5">Belongs to the protein N5-glutamine methyltransferase family. PrmC subfamily.</text>
</comment>
<evidence type="ECO:0000259" key="6">
    <source>
        <dbReference type="Pfam" id="PF05175"/>
    </source>
</evidence>
<keyword evidence="3 5" id="KW-0949">S-adenosyl-L-methionine</keyword>
<dbReference type="GO" id="GO:0003676">
    <property type="term" value="F:nucleic acid binding"/>
    <property type="evidence" value="ECO:0007669"/>
    <property type="project" value="InterPro"/>
</dbReference>
<keyword evidence="9" id="KW-1185">Reference proteome</keyword>
<evidence type="ECO:0000256" key="3">
    <source>
        <dbReference type="ARBA" id="ARBA00022691"/>
    </source>
</evidence>
<comment type="caution">
    <text evidence="5">Lacks conserved residue(s) required for the propagation of feature annotation.</text>
</comment>
<comment type="catalytic activity">
    <reaction evidence="4 5">
        <text>L-glutaminyl-[peptide chain release factor] + S-adenosyl-L-methionine = N(5)-methyl-L-glutaminyl-[peptide chain release factor] + S-adenosyl-L-homocysteine + H(+)</text>
        <dbReference type="Rhea" id="RHEA:42896"/>
        <dbReference type="Rhea" id="RHEA-COMP:10271"/>
        <dbReference type="Rhea" id="RHEA-COMP:10272"/>
        <dbReference type="ChEBI" id="CHEBI:15378"/>
        <dbReference type="ChEBI" id="CHEBI:30011"/>
        <dbReference type="ChEBI" id="CHEBI:57856"/>
        <dbReference type="ChEBI" id="CHEBI:59789"/>
        <dbReference type="ChEBI" id="CHEBI:61891"/>
        <dbReference type="EC" id="2.1.1.297"/>
    </reaction>
</comment>
<dbReference type="GO" id="GO:0102559">
    <property type="term" value="F:peptide chain release factor N(5)-glutamine methyltransferase activity"/>
    <property type="evidence" value="ECO:0007669"/>
    <property type="project" value="UniProtKB-EC"/>
</dbReference>
<sequence>MKKTIRYVLSEGIKTLQDNHITHAKIDATLLLEHLLDIDRVYVIIHDDEVITEQAYKLYRHGIMLRAKGKPLQYIIGHVAFMGLNFTVNEHVLIPRQDTEILVEEAITCIQKNKVTHILEIGTGSGCIPISLCHACPTIKVTTVDISKEAIEVAKENARQHGVEDRIAFIHSDLLQQVDKTKRYELIISNPPYIKREDIQGLMREVKDHEPMRALDGGMDGLDFYRRISTDVMEVASHRCYIFYEVGHNQSIEVKDILEERGYTHVKIIKDLAGINRVVTGEKYQSKTNRI</sequence>
<keyword evidence="2 5" id="KW-0808">Transferase</keyword>
<proteinExistence type="inferred from homology"/>
<evidence type="ECO:0000259" key="7">
    <source>
        <dbReference type="Pfam" id="PF17827"/>
    </source>
</evidence>
<evidence type="ECO:0000256" key="2">
    <source>
        <dbReference type="ARBA" id="ARBA00022679"/>
    </source>
</evidence>
<dbReference type="CDD" id="cd02440">
    <property type="entry name" value="AdoMet_MTases"/>
    <property type="match status" value="1"/>
</dbReference>
<dbReference type="InterPro" id="IPR029063">
    <property type="entry name" value="SAM-dependent_MTases_sf"/>
</dbReference>
<feature type="binding site" evidence="5">
    <location>
        <begin position="122"/>
        <end position="126"/>
    </location>
    <ligand>
        <name>S-adenosyl-L-methionine</name>
        <dbReference type="ChEBI" id="CHEBI:59789"/>
    </ligand>
</feature>
<evidence type="ECO:0000313" key="9">
    <source>
        <dbReference type="Proteomes" id="UP000683246"/>
    </source>
</evidence>
<dbReference type="NCBIfam" id="TIGR03534">
    <property type="entry name" value="RF_mod_PrmC"/>
    <property type="match status" value="1"/>
</dbReference>